<evidence type="ECO:0008006" key="4">
    <source>
        <dbReference type="Google" id="ProtNLM"/>
    </source>
</evidence>
<dbReference type="RefSeq" id="WP_166587703.1">
    <property type="nucleotide sequence ID" value="NZ_WWEO01000045.1"/>
</dbReference>
<comment type="caution">
    <text evidence="2">The sequence shown here is derived from an EMBL/GenBank/DDBJ whole genome shotgun (WGS) entry which is preliminary data.</text>
</comment>
<sequence length="171" mass="19616">MKGRLKIVLVFTLLFNSSARLLAQDYQTHWPAFKIGRTDASYYGGEDLQPRSKVLFVYFLPDCDDCQHFTTKLLEQRNRLQGFRVIMITNTPLQPLRAFETKYHLKQYPGIVAGTEGSTFVFQRAFHIQQFPFAVLYANGRQLKTFSGDAIGMVQQIVDAVDKNQSRSKTP</sequence>
<dbReference type="AlphaFoldDB" id="A0A965ZJC8"/>
<reference evidence="2" key="2">
    <citation type="submission" date="2020-10" db="EMBL/GenBank/DDBJ databases">
        <title>Mucilaginibacter sp. nov., isolated from soil.</title>
        <authorList>
            <person name="Jeon C.O."/>
        </authorList>
    </citation>
    <scope>NUCLEOTIDE SEQUENCE</scope>
    <source>
        <strain evidence="2">R11</strain>
    </source>
</reference>
<dbReference type="SUPFAM" id="SSF52833">
    <property type="entry name" value="Thioredoxin-like"/>
    <property type="match status" value="1"/>
</dbReference>
<feature type="signal peptide" evidence="1">
    <location>
        <begin position="1"/>
        <end position="23"/>
    </location>
</feature>
<keyword evidence="1" id="KW-0732">Signal</keyword>
<gene>
    <name evidence="2" type="ORF">GSY63_20305</name>
</gene>
<dbReference type="InterPro" id="IPR036249">
    <property type="entry name" value="Thioredoxin-like_sf"/>
</dbReference>
<dbReference type="EMBL" id="WWEO01000045">
    <property type="protein sequence ID" value="NCD71720.1"/>
    <property type="molecule type" value="Genomic_DNA"/>
</dbReference>
<protein>
    <recommendedName>
        <fullName evidence="4">Thioredoxin domain-containing protein</fullName>
    </recommendedName>
</protein>
<name>A0A965ZJC8_9SPHI</name>
<evidence type="ECO:0000313" key="3">
    <source>
        <dbReference type="Proteomes" id="UP000638732"/>
    </source>
</evidence>
<keyword evidence="3" id="KW-1185">Reference proteome</keyword>
<accession>A0A965ZJC8</accession>
<evidence type="ECO:0000313" key="2">
    <source>
        <dbReference type="EMBL" id="NCD71720.1"/>
    </source>
</evidence>
<proteinExistence type="predicted"/>
<evidence type="ECO:0000256" key="1">
    <source>
        <dbReference type="SAM" id="SignalP"/>
    </source>
</evidence>
<feature type="chain" id="PRO_5037191269" description="Thioredoxin domain-containing protein" evidence="1">
    <location>
        <begin position="24"/>
        <end position="171"/>
    </location>
</feature>
<dbReference type="Proteomes" id="UP000638732">
    <property type="component" value="Unassembled WGS sequence"/>
</dbReference>
<dbReference type="Gene3D" id="3.40.30.10">
    <property type="entry name" value="Glutaredoxin"/>
    <property type="match status" value="1"/>
</dbReference>
<organism evidence="2 3">
    <name type="scientific">Mucilaginibacter agri</name>
    <dbReference type="NCBI Taxonomy" id="2695265"/>
    <lineage>
        <taxon>Bacteria</taxon>
        <taxon>Pseudomonadati</taxon>
        <taxon>Bacteroidota</taxon>
        <taxon>Sphingobacteriia</taxon>
        <taxon>Sphingobacteriales</taxon>
        <taxon>Sphingobacteriaceae</taxon>
        <taxon>Mucilaginibacter</taxon>
    </lineage>
</organism>
<reference evidence="2" key="1">
    <citation type="submission" date="2020-01" db="EMBL/GenBank/DDBJ databases">
        <authorList>
            <person name="Seo Y.L."/>
        </authorList>
    </citation>
    <scope>NUCLEOTIDE SEQUENCE</scope>
    <source>
        <strain evidence="2">R11</strain>
    </source>
</reference>